<dbReference type="InterPro" id="IPR027385">
    <property type="entry name" value="Beta-barrel_OMP"/>
</dbReference>
<accession>A0A4Q4KN19</accession>
<evidence type="ECO:0000313" key="4">
    <source>
        <dbReference type="Proteomes" id="UP000293952"/>
    </source>
</evidence>
<protein>
    <recommendedName>
        <fullName evidence="2">Outer membrane protein beta-barrel domain-containing protein</fullName>
    </recommendedName>
</protein>
<evidence type="ECO:0000259" key="2">
    <source>
        <dbReference type="Pfam" id="PF13505"/>
    </source>
</evidence>
<organism evidence="3 4">
    <name type="scientific">Brumimicrobium glaciale</name>
    <dbReference type="NCBI Taxonomy" id="200475"/>
    <lineage>
        <taxon>Bacteria</taxon>
        <taxon>Pseudomonadati</taxon>
        <taxon>Bacteroidota</taxon>
        <taxon>Flavobacteriia</taxon>
        <taxon>Flavobacteriales</taxon>
        <taxon>Crocinitomicaceae</taxon>
        <taxon>Brumimicrobium</taxon>
    </lineage>
</organism>
<evidence type="ECO:0000313" key="3">
    <source>
        <dbReference type="EMBL" id="RYM34177.1"/>
    </source>
</evidence>
<gene>
    <name evidence="3" type="ORF">ERX46_09470</name>
</gene>
<keyword evidence="4" id="KW-1185">Reference proteome</keyword>
<dbReference type="EMBL" id="SETE01000003">
    <property type="protein sequence ID" value="RYM34177.1"/>
    <property type="molecule type" value="Genomic_DNA"/>
</dbReference>
<sequence length="206" mass="23410">MFELCLTKSILMKNILFITVTMLFLSSAAFSQFGVKAGFAIGNPLNKATSDLYLGFDFGITYEISEKVQAEVLFESLMFKEKNYILKRKIMPITVGVEYRFLTEKIQPYVGLNLGIYNFTYEYADFIAEYSGSEAYLGVSPKVGISVDLTNKISIDATVKYHLVFDKNDKNKNFNESENIYDMPLLIEQKNTTIFGANVGLIYKFN</sequence>
<dbReference type="Gene3D" id="2.40.160.20">
    <property type="match status" value="1"/>
</dbReference>
<dbReference type="OrthoDB" id="1467600at2"/>
<dbReference type="Pfam" id="PF13505">
    <property type="entry name" value="OMP_b-brl"/>
    <property type="match status" value="1"/>
</dbReference>
<feature type="domain" description="Outer membrane protein beta-barrel" evidence="2">
    <location>
        <begin position="23"/>
        <end position="175"/>
    </location>
</feature>
<keyword evidence="1" id="KW-0732">Signal</keyword>
<reference evidence="3 4" key="1">
    <citation type="submission" date="2019-02" db="EMBL/GenBank/DDBJ databases">
        <title>Genome sequence of the sea-ice species Brumimicrobium glaciale.</title>
        <authorList>
            <person name="Bowman J.P."/>
        </authorList>
    </citation>
    <scope>NUCLEOTIDE SEQUENCE [LARGE SCALE GENOMIC DNA]</scope>
    <source>
        <strain evidence="3 4">IC156</strain>
    </source>
</reference>
<name>A0A4Q4KN19_9FLAO</name>
<proteinExistence type="predicted"/>
<evidence type="ECO:0000256" key="1">
    <source>
        <dbReference type="ARBA" id="ARBA00022729"/>
    </source>
</evidence>
<dbReference type="SUPFAM" id="SSF56925">
    <property type="entry name" value="OMPA-like"/>
    <property type="match status" value="1"/>
</dbReference>
<dbReference type="AlphaFoldDB" id="A0A4Q4KN19"/>
<comment type="caution">
    <text evidence="3">The sequence shown here is derived from an EMBL/GenBank/DDBJ whole genome shotgun (WGS) entry which is preliminary data.</text>
</comment>
<dbReference type="InterPro" id="IPR011250">
    <property type="entry name" value="OMP/PagP_B-barrel"/>
</dbReference>
<dbReference type="Proteomes" id="UP000293952">
    <property type="component" value="Unassembled WGS sequence"/>
</dbReference>